<feature type="region of interest" description="Disordered" evidence="1">
    <location>
        <begin position="64"/>
        <end position="86"/>
    </location>
</feature>
<name>A0ABY7CTC5_9BASI</name>
<keyword evidence="2" id="KW-0472">Membrane</keyword>
<evidence type="ECO:0000313" key="4">
    <source>
        <dbReference type="Proteomes" id="UP001164743"/>
    </source>
</evidence>
<keyword evidence="2" id="KW-1133">Transmembrane helix</keyword>
<dbReference type="GeneID" id="77813793"/>
<feature type="compositionally biased region" description="Basic and acidic residues" evidence="1">
    <location>
        <begin position="76"/>
        <end position="86"/>
    </location>
</feature>
<feature type="transmembrane region" description="Helical" evidence="2">
    <location>
        <begin position="20"/>
        <end position="37"/>
    </location>
</feature>
<dbReference type="RefSeq" id="XP_053024093.1">
    <property type="nucleotide sequence ID" value="XM_053172898.1"/>
</dbReference>
<protein>
    <recommendedName>
        <fullName evidence="5">Transmembrane protein</fullName>
    </recommendedName>
</protein>
<evidence type="ECO:0000313" key="3">
    <source>
        <dbReference type="EMBL" id="WAQ88538.1"/>
    </source>
</evidence>
<sequence length="144" mass="16614">MLPTELVQHQKTIQTSSQHLLFLLSLSLLTIYTFTWSRWNLRLGLDQLHLIQLILIYFFSQRFSSQGGAPSGTTSNEKDRKLNQADEKMTVSTINSRWTIGGGELDARWREMEMSELRMEKYWPPGKVKASLGGFDHDKIPNDI</sequence>
<evidence type="ECO:0000256" key="2">
    <source>
        <dbReference type="SAM" id="Phobius"/>
    </source>
</evidence>
<reference evidence="3" key="1">
    <citation type="submission" date="2022-10" db="EMBL/GenBank/DDBJ databases">
        <title>Puccinia triticina Genome sequencing and assembly.</title>
        <authorList>
            <person name="Li C."/>
        </authorList>
    </citation>
    <scope>NUCLEOTIDE SEQUENCE</scope>
    <source>
        <strain evidence="3">Pt15</strain>
    </source>
</reference>
<proteinExistence type="predicted"/>
<feature type="compositionally biased region" description="Polar residues" evidence="1">
    <location>
        <begin position="64"/>
        <end position="75"/>
    </location>
</feature>
<accession>A0ABY7CTC5</accession>
<evidence type="ECO:0008006" key="5">
    <source>
        <dbReference type="Google" id="ProtNLM"/>
    </source>
</evidence>
<evidence type="ECO:0000256" key="1">
    <source>
        <dbReference type="SAM" id="MobiDB-lite"/>
    </source>
</evidence>
<dbReference type="Proteomes" id="UP001164743">
    <property type="component" value="Chromosome 9A"/>
</dbReference>
<organism evidence="3 4">
    <name type="scientific">Puccinia triticina</name>
    <dbReference type="NCBI Taxonomy" id="208348"/>
    <lineage>
        <taxon>Eukaryota</taxon>
        <taxon>Fungi</taxon>
        <taxon>Dikarya</taxon>
        <taxon>Basidiomycota</taxon>
        <taxon>Pucciniomycotina</taxon>
        <taxon>Pucciniomycetes</taxon>
        <taxon>Pucciniales</taxon>
        <taxon>Pucciniaceae</taxon>
        <taxon>Puccinia</taxon>
    </lineage>
</organism>
<keyword evidence="2" id="KW-0812">Transmembrane</keyword>
<gene>
    <name evidence="3" type="ORF">PtA15_9A665</name>
</gene>
<dbReference type="EMBL" id="CP110429">
    <property type="protein sequence ID" value="WAQ88538.1"/>
    <property type="molecule type" value="Genomic_DNA"/>
</dbReference>
<keyword evidence="4" id="KW-1185">Reference proteome</keyword>